<name>A0A0F9R6B8_9ZZZZ</name>
<proteinExistence type="predicted"/>
<feature type="coiled-coil region" evidence="1">
    <location>
        <begin position="40"/>
        <end position="67"/>
    </location>
</feature>
<dbReference type="EMBL" id="LAZR01003972">
    <property type="protein sequence ID" value="KKN12983.1"/>
    <property type="molecule type" value="Genomic_DNA"/>
</dbReference>
<comment type="caution">
    <text evidence="2">The sequence shown here is derived from an EMBL/GenBank/DDBJ whole genome shotgun (WGS) entry which is preliminary data.</text>
</comment>
<protein>
    <submittedName>
        <fullName evidence="2">Uncharacterized protein</fullName>
    </submittedName>
</protein>
<dbReference type="AlphaFoldDB" id="A0A0F9R6B8"/>
<keyword evidence="1" id="KW-0175">Coiled coil</keyword>
<evidence type="ECO:0000256" key="1">
    <source>
        <dbReference type="SAM" id="Coils"/>
    </source>
</evidence>
<organism evidence="2">
    <name type="scientific">marine sediment metagenome</name>
    <dbReference type="NCBI Taxonomy" id="412755"/>
    <lineage>
        <taxon>unclassified sequences</taxon>
        <taxon>metagenomes</taxon>
        <taxon>ecological metagenomes</taxon>
    </lineage>
</organism>
<reference evidence="2" key="1">
    <citation type="journal article" date="2015" name="Nature">
        <title>Complex archaea that bridge the gap between prokaryotes and eukaryotes.</title>
        <authorList>
            <person name="Spang A."/>
            <person name="Saw J.H."/>
            <person name="Jorgensen S.L."/>
            <person name="Zaremba-Niedzwiedzka K."/>
            <person name="Martijn J."/>
            <person name="Lind A.E."/>
            <person name="van Eijk R."/>
            <person name="Schleper C."/>
            <person name="Guy L."/>
            <person name="Ettema T.J."/>
        </authorList>
    </citation>
    <scope>NUCLEOTIDE SEQUENCE</scope>
</reference>
<sequence length="120" mass="13293">MDKFDPQAVRERCEAVKGIRMCGLSVEGGGDELERLETFIKHARTDLPTALEALEEAQEENRLLREKVGHWVAAYSPDIVTYPSTEAVRAVNETPEFIVGRNAVMQAVHDGLLAILGESE</sequence>
<accession>A0A0F9R6B8</accession>
<evidence type="ECO:0000313" key="2">
    <source>
        <dbReference type="EMBL" id="KKN12983.1"/>
    </source>
</evidence>
<gene>
    <name evidence="2" type="ORF">LCGC14_1011050</name>
</gene>